<dbReference type="EMBL" id="JANTQA010000075">
    <property type="protein sequence ID" value="KAJ3424193.1"/>
    <property type="molecule type" value="Genomic_DNA"/>
</dbReference>
<dbReference type="Proteomes" id="UP001146793">
    <property type="component" value="Unassembled WGS sequence"/>
</dbReference>
<comment type="caution">
    <text evidence="3">The sequence shown here is derived from an EMBL/GenBank/DDBJ whole genome shotgun (WGS) entry which is preliminary data.</text>
</comment>
<keyword evidence="1" id="KW-0812">Transmembrane</keyword>
<evidence type="ECO:0000313" key="3">
    <source>
        <dbReference type="EMBL" id="KAJ3424193.1"/>
    </source>
</evidence>
<dbReference type="PANTHER" id="PTHR39219">
    <property type="entry name" value="ER MEMBRANE PROTEIN COMPLEX SUBUNIT 10"/>
    <property type="match status" value="1"/>
</dbReference>
<keyword evidence="1" id="KW-1133">Transmembrane helix</keyword>
<evidence type="ECO:0000256" key="2">
    <source>
        <dbReference type="SAM" id="SignalP"/>
    </source>
</evidence>
<evidence type="ECO:0008006" key="7">
    <source>
        <dbReference type="Google" id="ProtNLM"/>
    </source>
</evidence>
<dbReference type="Proteomes" id="UP001150062">
    <property type="component" value="Unassembled WGS sequence"/>
</dbReference>
<feature type="chain" id="PRO_5043350289" description="ER membrane protein complex subunit 10" evidence="2">
    <location>
        <begin position="29"/>
        <end position="231"/>
    </location>
</feature>
<feature type="signal peptide" evidence="2">
    <location>
        <begin position="1"/>
        <end position="28"/>
    </location>
</feature>
<name>A0AAV7Y355_9EUKA</name>
<protein>
    <recommendedName>
        <fullName evidence="7">ER membrane protein complex subunit 10</fullName>
    </recommendedName>
</protein>
<sequence length="231" mass="26784">MLFSPLNNLKFVWCLYFIFSLLYPLTKNENSEQKIIIDHNISGVWHSRGSVKFIPPSVIRRSATSREKWLKLQIKNKPLTDQDQKDLLQMSLTGQFYSIRLPCDLYNPKLDQCSVIASIPSNDLVLSKGIDQIAIHLNDQNMIVGVDYHTPYQSERSFENQKGAFSQTELGFEKFVSTAYVVQMKIAPEPIMHKGYGKDVLTEKKKEQSFFRKYWYLLILFILIICTGFLS</sequence>
<reference evidence="4" key="1">
    <citation type="submission" date="2022-08" db="EMBL/GenBank/DDBJ databases">
        <title>Novel sulfate-reducing endosymbionts in the free-living metamonad Anaeramoeba.</title>
        <authorList>
            <person name="Jerlstrom-Hultqvist J."/>
            <person name="Cepicka I."/>
            <person name="Gallot-Lavallee L."/>
            <person name="Salas-Leiva D."/>
            <person name="Curtis B.A."/>
            <person name="Zahonova K."/>
            <person name="Pipaliya S."/>
            <person name="Dacks J."/>
            <person name="Roger A.J."/>
        </authorList>
    </citation>
    <scope>NUCLEOTIDE SEQUENCE</scope>
    <source>
        <strain evidence="4">Schooner1</strain>
    </source>
</reference>
<evidence type="ECO:0000313" key="6">
    <source>
        <dbReference type="Proteomes" id="UP001150062"/>
    </source>
</evidence>
<dbReference type="PANTHER" id="PTHR39219:SF1">
    <property type="entry name" value="ER MEMBRANE PROTEIN COMPLEX SUBUNIT 10"/>
    <property type="match status" value="1"/>
</dbReference>
<feature type="transmembrane region" description="Helical" evidence="1">
    <location>
        <begin position="214"/>
        <end position="230"/>
    </location>
</feature>
<dbReference type="AlphaFoldDB" id="A0AAV7Y355"/>
<dbReference type="EMBL" id="JAOAOG010000005">
    <property type="protein sequence ID" value="KAJ6255378.1"/>
    <property type="molecule type" value="Genomic_DNA"/>
</dbReference>
<proteinExistence type="predicted"/>
<organism evidence="3 5">
    <name type="scientific">Anaeramoeba flamelloides</name>
    <dbReference type="NCBI Taxonomy" id="1746091"/>
    <lineage>
        <taxon>Eukaryota</taxon>
        <taxon>Metamonada</taxon>
        <taxon>Anaeramoebidae</taxon>
        <taxon>Anaeramoeba</taxon>
    </lineage>
</organism>
<evidence type="ECO:0000313" key="4">
    <source>
        <dbReference type="EMBL" id="KAJ6255378.1"/>
    </source>
</evidence>
<evidence type="ECO:0000256" key="1">
    <source>
        <dbReference type="SAM" id="Phobius"/>
    </source>
</evidence>
<keyword evidence="1" id="KW-0472">Membrane</keyword>
<keyword evidence="2" id="KW-0732">Signal</keyword>
<gene>
    <name evidence="3" type="ORF">M0812_29827</name>
    <name evidence="4" type="ORF">M0813_11461</name>
</gene>
<dbReference type="Pfam" id="PF21203">
    <property type="entry name" value="ECM10"/>
    <property type="match status" value="1"/>
</dbReference>
<keyword evidence="6" id="KW-1185">Reference proteome</keyword>
<reference evidence="3" key="2">
    <citation type="submission" date="2022-08" db="EMBL/GenBank/DDBJ databases">
        <title>Novel sulphate-reducing endosymbionts in the free-living metamonad Anaeramoeba.</title>
        <authorList>
            <person name="Jerlstrom-Hultqvist J."/>
            <person name="Cepicka I."/>
            <person name="Gallot-Lavallee L."/>
            <person name="Salas-Leiva D."/>
            <person name="Curtis B.A."/>
            <person name="Zahonova K."/>
            <person name="Pipaliya S."/>
            <person name="Dacks J."/>
            <person name="Roger A.J."/>
        </authorList>
    </citation>
    <scope>NUCLEOTIDE SEQUENCE</scope>
    <source>
        <strain evidence="3">Busselton2</strain>
    </source>
</reference>
<accession>A0AAV7Y355</accession>
<dbReference type="CDD" id="cd22209">
    <property type="entry name" value="EMC10"/>
    <property type="match status" value="1"/>
</dbReference>
<evidence type="ECO:0000313" key="5">
    <source>
        <dbReference type="Proteomes" id="UP001146793"/>
    </source>
</evidence>